<dbReference type="AlphaFoldDB" id="A0A1H5WRY8"/>
<evidence type="ECO:0000256" key="6">
    <source>
        <dbReference type="HAMAP-Rule" id="MF_00076"/>
    </source>
</evidence>
<comment type="subcellular location">
    <subcellularLocation>
        <location evidence="6">Cytoplasm</location>
    </subcellularLocation>
</comment>
<comment type="pathway">
    <text evidence="1 6">Amino-acid biosynthesis; L-histidine biosynthesis; L-histidine from 5-phospho-alpha-D-ribose 1-diphosphate: step 6/9.</text>
</comment>
<proteinExistence type="inferred from homology"/>
<dbReference type="HAMAP" id="MF_00076">
    <property type="entry name" value="HisB"/>
    <property type="match status" value="1"/>
</dbReference>
<dbReference type="Proteomes" id="UP000236740">
    <property type="component" value="Unassembled WGS sequence"/>
</dbReference>
<dbReference type="GO" id="GO:0004424">
    <property type="term" value="F:imidazoleglycerol-phosphate dehydratase activity"/>
    <property type="evidence" value="ECO:0007669"/>
    <property type="project" value="UniProtKB-UniRule"/>
</dbReference>
<keyword evidence="5 6" id="KW-0456">Lyase</keyword>
<keyword evidence="6" id="KW-0963">Cytoplasm</keyword>
<evidence type="ECO:0000313" key="9">
    <source>
        <dbReference type="EMBL" id="SEG02272.1"/>
    </source>
</evidence>
<dbReference type="GO" id="GO:0000105">
    <property type="term" value="P:L-histidine biosynthetic process"/>
    <property type="evidence" value="ECO:0007669"/>
    <property type="project" value="UniProtKB-UniRule"/>
</dbReference>
<feature type="compositionally biased region" description="Acidic residues" evidence="7">
    <location>
        <begin position="1"/>
        <end position="28"/>
    </location>
</feature>
<dbReference type="OrthoDB" id="103579at2157"/>
<evidence type="ECO:0000256" key="2">
    <source>
        <dbReference type="ARBA" id="ARBA00016664"/>
    </source>
</evidence>
<evidence type="ECO:0000256" key="7">
    <source>
        <dbReference type="SAM" id="MobiDB-lite"/>
    </source>
</evidence>
<sequence>MTDADEEAAEGANDEAVDATDESGDAESEERGGEAAGTDRTAAVSRETAETTIDVALSVDGDGDSAVETGVGFFDHMLEAFAKHGLFDLTVRCDGDLEIDDHHTVEDVAIVLGEAFAEALGDKRGIVRYADRRVPLDEAVAGVVVDVSGRPHFDFEGEFSQETIGDFTSDIARHFAYSLAMNADLTLHADVEGVNAHHEVEALFKALARALDDATRVDPRRSDTPSTKGKL</sequence>
<dbReference type="InterPro" id="IPR020565">
    <property type="entry name" value="ImidazoleglycerP_deHydtase_CS"/>
</dbReference>
<evidence type="ECO:0000313" key="10">
    <source>
        <dbReference type="Proteomes" id="UP000236740"/>
    </source>
</evidence>
<dbReference type="InterPro" id="IPR000807">
    <property type="entry name" value="ImidazoleglycerolP_deHydtase"/>
</dbReference>
<dbReference type="NCBIfam" id="NF002111">
    <property type="entry name" value="PRK00951.2-1"/>
    <property type="match status" value="1"/>
</dbReference>
<keyword evidence="10" id="KW-1185">Reference proteome</keyword>
<dbReference type="PROSITE" id="PS00955">
    <property type="entry name" value="IGP_DEHYDRATASE_2"/>
    <property type="match status" value="1"/>
</dbReference>
<dbReference type="Proteomes" id="UP000296733">
    <property type="component" value="Chromosome"/>
</dbReference>
<evidence type="ECO:0000256" key="3">
    <source>
        <dbReference type="ARBA" id="ARBA00022605"/>
    </source>
</evidence>
<dbReference type="NCBIfam" id="NF002116">
    <property type="entry name" value="PRK00951.2-6"/>
    <property type="match status" value="1"/>
</dbReference>
<dbReference type="EMBL" id="FNVN01000001">
    <property type="protein sequence ID" value="SEG02272.1"/>
    <property type="molecule type" value="Genomic_DNA"/>
</dbReference>
<name>A0A1H5WRY8_9EURY</name>
<dbReference type="PANTHER" id="PTHR23133">
    <property type="entry name" value="IMIDAZOLEGLYCEROL-PHOSPHATE DEHYDRATASE HIS7"/>
    <property type="match status" value="1"/>
</dbReference>
<dbReference type="UniPathway" id="UPA00031">
    <property type="reaction ID" value="UER00011"/>
</dbReference>
<dbReference type="Gene3D" id="3.30.230.40">
    <property type="entry name" value="Imidazole glycerol phosphate dehydratase, domain 1"/>
    <property type="match status" value="2"/>
</dbReference>
<dbReference type="CDD" id="cd07914">
    <property type="entry name" value="IGPD"/>
    <property type="match status" value="1"/>
</dbReference>
<comment type="similarity">
    <text evidence="6">Belongs to the imidazoleglycerol-phosphate dehydratase family.</text>
</comment>
<accession>A0A1H5WRY8</accession>
<dbReference type="InterPro" id="IPR020568">
    <property type="entry name" value="Ribosomal_Su5_D2-typ_SF"/>
</dbReference>
<evidence type="ECO:0000256" key="5">
    <source>
        <dbReference type="ARBA" id="ARBA00023239"/>
    </source>
</evidence>
<keyword evidence="3 6" id="KW-0028">Amino-acid biosynthesis</keyword>
<organism evidence="9 10">
    <name type="scientific">Halobellus limi</name>
    <dbReference type="NCBI Taxonomy" id="699433"/>
    <lineage>
        <taxon>Archaea</taxon>
        <taxon>Methanobacteriati</taxon>
        <taxon>Methanobacteriota</taxon>
        <taxon>Stenosarchaea group</taxon>
        <taxon>Halobacteria</taxon>
        <taxon>Halobacteriales</taxon>
        <taxon>Haloferacaceae</taxon>
        <taxon>Halobellus</taxon>
    </lineage>
</organism>
<gene>
    <name evidence="6" type="primary">hisB</name>
    <name evidence="8" type="ORF">DV707_00920</name>
    <name evidence="9" type="ORF">SAMN04488133_1377</name>
</gene>
<dbReference type="NCBIfam" id="NF002114">
    <property type="entry name" value="PRK00951.2-4"/>
    <property type="match status" value="1"/>
</dbReference>
<dbReference type="EMBL" id="CP031311">
    <property type="protein sequence ID" value="QCC46353.1"/>
    <property type="molecule type" value="Genomic_DNA"/>
</dbReference>
<protein>
    <recommendedName>
        <fullName evidence="2 6">Imidazoleglycerol-phosphate dehydratase</fullName>
        <shortName evidence="6">IGPD</shortName>
        <ecNumber evidence="6">4.2.1.19</ecNumber>
    </recommendedName>
</protein>
<evidence type="ECO:0000256" key="4">
    <source>
        <dbReference type="ARBA" id="ARBA00023102"/>
    </source>
</evidence>
<dbReference type="PROSITE" id="PS00954">
    <property type="entry name" value="IGP_DEHYDRATASE_1"/>
    <property type="match status" value="1"/>
</dbReference>
<evidence type="ECO:0000313" key="8">
    <source>
        <dbReference type="EMBL" id="QCC46353.1"/>
    </source>
</evidence>
<dbReference type="FunFam" id="3.30.230.40:FF:000001">
    <property type="entry name" value="Imidazoleglycerol-phosphate dehydratase HisB"/>
    <property type="match status" value="1"/>
</dbReference>
<keyword evidence="4 6" id="KW-0368">Histidine biosynthesis</keyword>
<dbReference type="InterPro" id="IPR038494">
    <property type="entry name" value="IGPD_sf"/>
</dbReference>
<dbReference type="EC" id="4.2.1.19" evidence="6"/>
<dbReference type="GeneID" id="39856604"/>
<dbReference type="SUPFAM" id="SSF54211">
    <property type="entry name" value="Ribosomal protein S5 domain 2-like"/>
    <property type="match status" value="2"/>
</dbReference>
<dbReference type="GO" id="GO:0005737">
    <property type="term" value="C:cytoplasm"/>
    <property type="evidence" value="ECO:0007669"/>
    <property type="project" value="UniProtKB-SubCell"/>
</dbReference>
<evidence type="ECO:0000313" key="11">
    <source>
        <dbReference type="Proteomes" id="UP000296733"/>
    </source>
</evidence>
<dbReference type="FunFam" id="3.30.230.40:FF:000003">
    <property type="entry name" value="Imidazoleglycerol-phosphate dehydratase HisB"/>
    <property type="match status" value="1"/>
</dbReference>
<reference evidence="8 11" key="2">
    <citation type="journal article" date="2019" name="Nat. Commun.">
        <title>A new type of DNA phosphorothioation-based antiviral system in archaea.</title>
        <authorList>
            <person name="Xiong L."/>
            <person name="Liu S."/>
            <person name="Chen S."/>
            <person name="Xiao Y."/>
            <person name="Zhu B."/>
            <person name="Gao Y."/>
            <person name="Zhang Y."/>
            <person name="Chen B."/>
            <person name="Luo J."/>
            <person name="Deng Z."/>
            <person name="Chen X."/>
            <person name="Wang L."/>
            <person name="Chen S."/>
        </authorList>
    </citation>
    <scope>NUCLEOTIDE SEQUENCE [LARGE SCALE GENOMIC DNA]</scope>
    <source>
        <strain evidence="8 11">CGMCC 1.10331</strain>
    </source>
</reference>
<evidence type="ECO:0000256" key="1">
    <source>
        <dbReference type="ARBA" id="ARBA00005047"/>
    </source>
</evidence>
<dbReference type="Pfam" id="PF00475">
    <property type="entry name" value="IGPD"/>
    <property type="match status" value="1"/>
</dbReference>
<dbReference type="PANTHER" id="PTHR23133:SF2">
    <property type="entry name" value="IMIDAZOLEGLYCEROL-PHOSPHATE DEHYDRATASE"/>
    <property type="match status" value="1"/>
</dbReference>
<comment type="catalytic activity">
    <reaction evidence="6">
        <text>D-erythro-1-(imidazol-4-yl)glycerol 3-phosphate = 3-(imidazol-4-yl)-2-oxopropyl phosphate + H2O</text>
        <dbReference type="Rhea" id="RHEA:11040"/>
        <dbReference type="ChEBI" id="CHEBI:15377"/>
        <dbReference type="ChEBI" id="CHEBI:57766"/>
        <dbReference type="ChEBI" id="CHEBI:58278"/>
        <dbReference type="EC" id="4.2.1.19"/>
    </reaction>
</comment>
<dbReference type="RefSeq" id="WP_103991049.1">
    <property type="nucleotide sequence ID" value="NZ_CP031311.1"/>
</dbReference>
<feature type="region of interest" description="Disordered" evidence="7">
    <location>
        <begin position="1"/>
        <end position="47"/>
    </location>
</feature>
<dbReference type="KEGG" id="hlm:DV707_00920"/>
<reference evidence="9 10" key="1">
    <citation type="submission" date="2016-10" db="EMBL/GenBank/DDBJ databases">
        <authorList>
            <person name="de Groot N.N."/>
        </authorList>
    </citation>
    <scope>NUCLEOTIDE SEQUENCE [LARGE SCALE GENOMIC DNA]</scope>
    <source>
        <strain evidence="9 10">CGMCC 1.10331</strain>
    </source>
</reference>